<name>A0A6B3QLU7_STRTE</name>
<dbReference type="RefSeq" id="WP_164459112.1">
    <property type="nucleotide sequence ID" value="NZ_JAAIFS010000004.1"/>
</dbReference>
<organism evidence="2">
    <name type="scientific">Streptomyces tendae</name>
    <dbReference type="NCBI Taxonomy" id="1932"/>
    <lineage>
        <taxon>Bacteria</taxon>
        <taxon>Bacillati</taxon>
        <taxon>Actinomycetota</taxon>
        <taxon>Actinomycetes</taxon>
        <taxon>Kitasatosporales</taxon>
        <taxon>Streptomycetaceae</taxon>
        <taxon>Streptomyces</taxon>
    </lineage>
</organism>
<dbReference type="EMBL" id="JAAIFS010000004">
    <property type="protein sequence ID" value="NEV88932.1"/>
    <property type="molecule type" value="Genomic_DNA"/>
</dbReference>
<dbReference type="EMBL" id="JBIQWK010000004">
    <property type="protein sequence ID" value="MFI0573517.1"/>
    <property type="molecule type" value="Genomic_DNA"/>
</dbReference>
<dbReference type="Proteomes" id="UP001610810">
    <property type="component" value="Unassembled WGS sequence"/>
</dbReference>
<evidence type="ECO:0000313" key="3">
    <source>
        <dbReference type="Proteomes" id="UP001610810"/>
    </source>
</evidence>
<protein>
    <submittedName>
        <fullName evidence="2">Uncharacterized protein</fullName>
    </submittedName>
</protein>
<evidence type="ECO:0000313" key="1">
    <source>
        <dbReference type="EMBL" id="MFI0573517.1"/>
    </source>
</evidence>
<evidence type="ECO:0000313" key="2">
    <source>
        <dbReference type="EMBL" id="NEV88932.1"/>
    </source>
</evidence>
<reference evidence="2" key="1">
    <citation type="journal article" date="2020" name="Microorganisms">
        <title>Isolation, Genomic and Metabolomic Characterization of Streptomyces tendae VITAKN with Quorum Sensing Inhibitory Activity from Southern India.</title>
        <authorList>
            <person name="Ishaque N.M."/>
            <person name="Burgsdorf I."/>
            <person name="Limlingan Malit J.J."/>
            <person name="Saha S."/>
            <person name="Teta R."/>
            <person name="Ewe D."/>
            <person name="Kannabiran K."/>
            <person name="Hrouzek P."/>
            <person name="Steindler L."/>
            <person name="Costantino V."/>
            <person name="Saurav K."/>
        </authorList>
    </citation>
    <scope>NUCLEOTIDE SEQUENCE</scope>
    <source>
        <strain evidence="2">VITAKN</strain>
    </source>
</reference>
<dbReference type="AlphaFoldDB" id="A0A6B3QLU7"/>
<accession>A0A6B3QLU7</accession>
<comment type="caution">
    <text evidence="2">The sequence shown here is derived from an EMBL/GenBank/DDBJ whole genome shotgun (WGS) entry which is preliminary data.</text>
</comment>
<proteinExistence type="predicted"/>
<gene>
    <name evidence="1" type="ORF">ACH3YB_18015</name>
    <name evidence="2" type="ORF">GUR47_19965</name>
</gene>
<sequence length="55" mass="5602">MLVAAFSAVVAFGTLNGLSDAKGDAEADSRWSLTVASADPVDDGAQAVTTDSRWS</sequence>
<reference evidence="1 3" key="2">
    <citation type="submission" date="2024-10" db="EMBL/GenBank/DDBJ databases">
        <authorList>
            <person name="Wannawong T."/>
            <person name="Kuncharoen N."/>
            <person name="Mhuantong W."/>
        </authorList>
    </citation>
    <scope>NUCLEOTIDE SEQUENCE [LARGE SCALE GENOMIC DNA]</scope>
    <source>
        <strain evidence="1 3">CALK1-4</strain>
    </source>
</reference>
<keyword evidence="3" id="KW-1185">Reference proteome</keyword>